<evidence type="ECO:0000256" key="9">
    <source>
        <dbReference type="ARBA" id="ARBA00023204"/>
    </source>
</evidence>
<feature type="compositionally biased region" description="Basic and acidic residues" evidence="14">
    <location>
        <begin position="154"/>
        <end position="163"/>
    </location>
</feature>
<dbReference type="Proteomes" id="UP000286045">
    <property type="component" value="Unassembled WGS sequence"/>
</dbReference>
<comment type="catalytic activity">
    <reaction evidence="12 13">
        <text>DNA(n) + a 2'-deoxyribonucleoside 5'-triphosphate = DNA(n+1) + diphosphate</text>
        <dbReference type="Rhea" id="RHEA:22508"/>
        <dbReference type="Rhea" id="RHEA-COMP:17339"/>
        <dbReference type="Rhea" id="RHEA-COMP:17340"/>
        <dbReference type="ChEBI" id="CHEBI:33019"/>
        <dbReference type="ChEBI" id="CHEBI:61560"/>
        <dbReference type="ChEBI" id="CHEBI:173112"/>
        <dbReference type="EC" id="2.7.7.7"/>
    </reaction>
</comment>
<dbReference type="GO" id="GO:0003887">
    <property type="term" value="F:DNA-directed DNA polymerase activity"/>
    <property type="evidence" value="ECO:0007669"/>
    <property type="project" value="UniProtKB-UniRule"/>
</dbReference>
<evidence type="ECO:0000256" key="6">
    <source>
        <dbReference type="ARBA" id="ARBA00022723"/>
    </source>
</evidence>
<feature type="compositionally biased region" description="Acidic residues" evidence="14">
    <location>
        <begin position="376"/>
        <end position="389"/>
    </location>
</feature>
<dbReference type="Gene3D" id="1.10.150.20">
    <property type="entry name" value="5' to 3' exonuclease, C-terminal subdomain"/>
    <property type="match status" value="1"/>
</dbReference>
<dbReference type="SUPFAM" id="SSF81585">
    <property type="entry name" value="PsbU/PolX domain-like"/>
    <property type="match status" value="1"/>
</dbReference>
<evidence type="ECO:0000256" key="8">
    <source>
        <dbReference type="ARBA" id="ARBA00022932"/>
    </source>
</evidence>
<dbReference type="SUPFAM" id="SSF47802">
    <property type="entry name" value="DNA polymerase beta, N-terminal domain-like"/>
    <property type="match status" value="1"/>
</dbReference>
<dbReference type="Gene3D" id="3.40.50.10190">
    <property type="entry name" value="BRCT domain"/>
    <property type="match status" value="1"/>
</dbReference>
<keyword evidence="4 13" id="KW-0808">Transferase</keyword>
<keyword evidence="9 13" id="KW-0234">DNA repair</keyword>
<dbReference type="InterPro" id="IPR018944">
    <property type="entry name" value="DNA_pol_lambd_fingers_domain"/>
</dbReference>
<dbReference type="InterPro" id="IPR002054">
    <property type="entry name" value="DNA-dir_DNA_pol_X"/>
</dbReference>
<dbReference type="InterPro" id="IPR036420">
    <property type="entry name" value="BRCT_dom_sf"/>
</dbReference>
<dbReference type="SMART" id="SM00483">
    <property type="entry name" value="POLXc"/>
    <property type="match status" value="1"/>
</dbReference>
<protein>
    <recommendedName>
        <fullName evidence="13">DNA polymerase</fullName>
        <ecNumber evidence="13">2.7.7.7</ecNumber>
    </recommendedName>
</protein>
<feature type="region of interest" description="Disordered" evidence="14">
    <location>
        <begin position="74"/>
        <end position="120"/>
    </location>
</feature>
<keyword evidence="10" id="KW-0456">Lyase</keyword>
<feature type="region of interest" description="Disordered" evidence="14">
    <location>
        <begin position="375"/>
        <end position="410"/>
    </location>
</feature>
<evidence type="ECO:0000256" key="14">
    <source>
        <dbReference type="SAM" id="MobiDB-lite"/>
    </source>
</evidence>
<keyword evidence="7 13" id="KW-0227">DNA damage</keyword>
<dbReference type="GO" id="GO:0016829">
    <property type="term" value="F:lyase activity"/>
    <property type="evidence" value="ECO:0007669"/>
    <property type="project" value="UniProtKB-KW"/>
</dbReference>
<dbReference type="Pfam" id="PF14716">
    <property type="entry name" value="HHH_8"/>
    <property type="match status" value="1"/>
</dbReference>
<keyword evidence="17" id="KW-1185">Reference proteome</keyword>
<feature type="compositionally biased region" description="Basic and acidic residues" evidence="14">
    <location>
        <begin position="331"/>
        <end position="347"/>
    </location>
</feature>
<dbReference type="FunFam" id="1.10.150.110:FF:000005">
    <property type="entry name" value="DNA polymerase POL4"/>
    <property type="match status" value="1"/>
</dbReference>
<proteinExistence type="inferred from homology"/>
<dbReference type="FunFam" id="1.10.150.20:FF:000010">
    <property type="entry name" value="DNA polymerase lambda"/>
    <property type="match status" value="1"/>
</dbReference>
<feature type="region of interest" description="Disordered" evidence="14">
    <location>
        <begin position="322"/>
        <end position="356"/>
    </location>
</feature>
<dbReference type="PROSITE" id="PS50172">
    <property type="entry name" value="BRCT"/>
    <property type="match status" value="1"/>
</dbReference>
<dbReference type="GO" id="GO:0006303">
    <property type="term" value="P:double-strand break repair via nonhomologous end joining"/>
    <property type="evidence" value="ECO:0007669"/>
    <property type="project" value="TreeGrafter"/>
</dbReference>
<comment type="caution">
    <text evidence="16">The sequence shown here is derived from an EMBL/GenBank/DDBJ whole genome shotgun (WGS) entry which is preliminary data.</text>
</comment>
<evidence type="ECO:0000313" key="16">
    <source>
        <dbReference type="EMBL" id="RWA12210.1"/>
    </source>
</evidence>
<gene>
    <name evidence="16" type="ORF">EKO27_g2911</name>
</gene>
<evidence type="ECO:0000256" key="5">
    <source>
        <dbReference type="ARBA" id="ARBA00022695"/>
    </source>
</evidence>
<evidence type="ECO:0000256" key="11">
    <source>
        <dbReference type="ARBA" id="ARBA00023242"/>
    </source>
</evidence>
<dbReference type="InterPro" id="IPR022312">
    <property type="entry name" value="DNA_pol_X"/>
</dbReference>
<evidence type="ECO:0000256" key="10">
    <source>
        <dbReference type="ARBA" id="ARBA00023239"/>
    </source>
</evidence>
<dbReference type="PANTHER" id="PTHR11276">
    <property type="entry name" value="DNA POLYMERASE TYPE-X FAMILY MEMBER"/>
    <property type="match status" value="1"/>
</dbReference>
<comment type="similarity">
    <text evidence="3 13">Belongs to the DNA polymerase type-X family.</text>
</comment>
<evidence type="ECO:0000256" key="1">
    <source>
        <dbReference type="ARBA" id="ARBA00001936"/>
    </source>
</evidence>
<dbReference type="InterPro" id="IPR027421">
    <property type="entry name" value="DNA_pol_lamdba_lyase_dom_sf"/>
</dbReference>
<evidence type="ECO:0000256" key="4">
    <source>
        <dbReference type="ARBA" id="ARBA00022679"/>
    </source>
</evidence>
<feature type="compositionally biased region" description="Low complexity" evidence="14">
    <location>
        <begin position="74"/>
        <end position="88"/>
    </location>
</feature>
<dbReference type="Gene3D" id="1.10.150.110">
    <property type="entry name" value="DNA polymerase beta, N-terminal domain-like"/>
    <property type="match status" value="1"/>
</dbReference>
<keyword evidence="8 13" id="KW-0239">DNA-directed DNA polymerase</keyword>
<sequence length="593" mass="66244">MEPSLKEKVAFFQQMDACKNCDEQSDRLSVREQNLRQQCKAFFAAASTTSTTSATPTTSTTSLTSITSITSVTSITSTNSAAPATSSALPLPFPRKQLLPPSRPRRTASDPISKTPDDELEIIAVIPIDNRQEATTATSSQVHDASVTNSTAPETERQPDKTFTRRRTHLTTQVLRSQSDLASTPSVAMPKRKRTKPLEMAPESERIFTGLRFFYIPNDDVNPARRLRITKAREHGATWTRNSAEATHIIVDTGLSYDDIKSILDNILASSPFVLVNDRYPIECLRRGDVFDPSQTVEKYQYKIPGDPNFSTKIATAEPTCESSELVPSSHPEEIQPRELDVNHTEDAAETPSITDELETCINAVIDDPEKHQYLDESDSDAQGSEDEGLPEKKRRLRSKGNNEKSNFQEKFMCMRGGTKGKKPVGPNAYTIKLLEEMVEEHMLSNETWRVHSYRKAIATLKRQPKQIVTAKEATALNNIGNSLAEHIEEIVSTGRFQKLDEIRREPSRQALKRFCNVYGAGVPTANKWVELGYRTLDDLRTKAKLSVNQQIGVDHYDDLLTRIPRAEVKALGDHVKDVAAAIDPRVELDHRG</sequence>
<comment type="function">
    <text evidence="13">DNA polymerase that functions in several pathways of DNA repair. Involved in base excision repair (BER) responsible for repair of lesions that give rise to abasic (AP) sites in DNA. Also contributes to DNA double-strand break repair by non-homologous end joining and homologous recombination. Has both template-dependent and template-independent (terminal transferase) DNA polymerase activities. Has also a 5'-deoxyribose-5-phosphate lyase (dRP lyase) activity.</text>
</comment>
<evidence type="ECO:0000256" key="2">
    <source>
        <dbReference type="ARBA" id="ARBA00004123"/>
    </source>
</evidence>
<dbReference type="GO" id="GO:0046872">
    <property type="term" value="F:metal ion binding"/>
    <property type="evidence" value="ECO:0007669"/>
    <property type="project" value="UniProtKB-UniRule"/>
</dbReference>
<dbReference type="InterPro" id="IPR002008">
    <property type="entry name" value="DNA_pol_X_beta-like"/>
</dbReference>
<evidence type="ECO:0000256" key="12">
    <source>
        <dbReference type="ARBA" id="ARBA00049244"/>
    </source>
</evidence>
<reference evidence="16 17" key="1">
    <citation type="submission" date="2018-12" db="EMBL/GenBank/DDBJ databases">
        <title>Draft genome sequence of Xylaria grammica IHI A82.</title>
        <authorList>
            <person name="Buettner E."/>
            <person name="Kellner H."/>
        </authorList>
    </citation>
    <scope>NUCLEOTIDE SEQUENCE [LARGE SCALE GENOMIC DNA]</scope>
    <source>
        <strain evidence="16 17">IHI A82</strain>
    </source>
</reference>
<name>A0A439DCS5_9PEZI</name>
<feature type="region of interest" description="Disordered" evidence="14">
    <location>
        <begin position="133"/>
        <end position="201"/>
    </location>
</feature>
<evidence type="ECO:0000256" key="3">
    <source>
        <dbReference type="ARBA" id="ARBA00008323"/>
    </source>
</evidence>
<dbReference type="AlphaFoldDB" id="A0A439DCS5"/>
<keyword evidence="11 13" id="KW-0539">Nucleus</keyword>
<evidence type="ECO:0000256" key="13">
    <source>
        <dbReference type="RuleBase" id="RU366014"/>
    </source>
</evidence>
<dbReference type="EMBL" id="RYZI01000057">
    <property type="protein sequence ID" value="RWA12210.1"/>
    <property type="molecule type" value="Genomic_DNA"/>
</dbReference>
<accession>A0A439DCS5</accession>
<dbReference type="InterPro" id="IPR010996">
    <property type="entry name" value="HHH_MUS81"/>
</dbReference>
<organism evidence="16 17">
    <name type="scientific">Xylaria grammica</name>
    <dbReference type="NCBI Taxonomy" id="363999"/>
    <lineage>
        <taxon>Eukaryota</taxon>
        <taxon>Fungi</taxon>
        <taxon>Dikarya</taxon>
        <taxon>Ascomycota</taxon>
        <taxon>Pezizomycotina</taxon>
        <taxon>Sordariomycetes</taxon>
        <taxon>Xylariomycetidae</taxon>
        <taxon>Xylariales</taxon>
        <taxon>Xylariaceae</taxon>
        <taxon>Xylaria</taxon>
    </lineage>
</organism>
<keyword evidence="5 13" id="KW-0548">Nucleotidyltransferase</keyword>
<feature type="domain" description="BRCT" evidence="15">
    <location>
        <begin position="203"/>
        <end position="298"/>
    </location>
</feature>
<comment type="cofactor">
    <cofactor evidence="1">
        <name>Mn(2+)</name>
        <dbReference type="ChEBI" id="CHEBI:29035"/>
    </cofactor>
</comment>
<evidence type="ECO:0000259" key="15">
    <source>
        <dbReference type="PROSITE" id="PS50172"/>
    </source>
</evidence>
<feature type="compositionally biased region" description="Polar residues" evidence="14">
    <location>
        <begin position="133"/>
        <end position="153"/>
    </location>
</feature>
<dbReference type="GO" id="GO:0003677">
    <property type="term" value="F:DNA binding"/>
    <property type="evidence" value="ECO:0007669"/>
    <property type="project" value="UniProtKB-UniRule"/>
</dbReference>
<evidence type="ECO:0000313" key="17">
    <source>
        <dbReference type="Proteomes" id="UP000286045"/>
    </source>
</evidence>
<dbReference type="PANTHER" id="PTHR11276:SF28">
    <property type="entry name" value="DNA POLYMERASE LAMBDA"/>
    <property type="match status" value="1"/>
</dbReference>
<dbReference type="PRINTS" id="PR00870">
    <property type="entry name" value="DNAPOLXBETA"/>
</dbReference>
<dbReference type="GO" id="GO:0005634">
    <property type="term" value="C:nucleus"/>
    <property type="evidence" value="ECO:0007669"/>
    <property type="project" value="UniProtKB-SubCell"/>
</dbReference>
<keyword evidence="6" id="KW-0479">Metal-binding</keyword>
<evidence type="ECO:0000256" key="7">
    <source>
        <dbReference type="ARBA" id="ARBA00022763"/>
    </source>
</evidence>
<dbReference type="EC" id="2.7.7.7" evidence="13"/>
<dbReference type="Pfam" id="PF10391">
    <property type="entry name" value="DNA_pol_lambd_f"/>
    <property type="match status" value="1"/>
</dbReference>
<feature type="compositionally biased region" description="Polar residues" evidence="14">
    <location>
        <begin position="170"/>
        <end position="186"/>
    </location>
</feature>
<dbReference type="InterPro" id="IPR001357">
    <property type="entry name" value="BRCT_dom"/>
</dbReference>
<dbReference type="STRING" id="363999.A0A439DCS5"/>
<comment type="subcellular location">
    <subcellularLocation>
        <location evidence="2 13">Nucleus</location>
    </subcellularLocation>
</comment>